<accession>A0A1D2NGD8</accession>
<dbReference type="PANTHER" id="PTHR24346:SF30">
    <property type="entry name" value="MATERNAL EMBRYONIC LEUCINE ZIPPER KINASE"/>
    <property type="match status" value="1"/>
</dbReference>
<dbReference type="PROSITE" id="PS50011">
    <property type="entry name" value="PROTEIN_KINASE_DOM"/>
    <property type="match status" value="1"/>
</dbReference>
<gene>
    <name evidence="13" type="ORF">Ocin01_02340</name>
</gene>
<dbReference type="PROSITE" id="PS00108">
    <property type="entry name" value="PROTEIN_KINASE_ST"/>
    <property type="match status" value="1"/>
</dbReference>
<sequence length="619" mass="69685">MKENEFSVLEGFYLIHETIGRGGFAKVKKATHILTGERVAIKILDKAALGDDLPRVKQEIETLKFLNHPHICQMYQTFETERKIFIVMEYCQGGELFDYIVQRDRLTEVEGRRIFRQIASAVAYCHKKGVVHRDLKPENILLDSENNVKLIDFGLCANSTNCHKVELETCCGSPAYAAPELIKGERYIGTQADVWSLGVLLYALLNGFLPFDDANLGILYKKIQIGKYEEPRWLSEGSKNILRCMLQIDPKYRVSVEQLLNHTWCQEGNPDTLPLIDMDDSMNVVDNDVIRLMAANIGVLPDLLKSRLSLVNYDKYELATYFLLLRRKQKTGVQLFRRCGINIDKVLFSNNRIQKSLESEFLACDDDESIPCTPSRHVSMEGGLDDTSLLTMGSPKVVAAPEDPTDNKENIDIIDFARPRIPTPKKQKMPLPIDSAPTGIGNLSPARSADSVFTDPYKTPIRDRKIPAVQQHSPGMPSPSRRKVLGSLERGLDRMKLILTPRTSKTKKLRIIENPVKCAHNISTTASTDADAVLSELKSSLASIGIDCTQKGYRLVSKMGNAVKFELEVVMIEYLNVIGIRRKRVSGDAWHYKRIIEQVLSMTGVCQVAKKKSPLQTMV</sequence>
<dbReference type="FunFam" id="3.30.200.20:FF:000003">
    <property type="entry name" value="Non-specific serine/threonine protein kinase"/>
    <property type="match status" value="1"/>
</dbReference>
<evidence type="ECO:0000256" key="4">
    <source>
        <dbReference type="ARBA" id="ARBA00022679"/>
    </source>
</evidence>
<keyword evidence="7 10" id="KW-0067">ATP-binding</keyword>
<reference evidence="13 14" key="1">
    <citation type="journal article" date="2016" name="Genome Biol. Evol.">
        <title>Gene Family Evolution Reflects Adaptation to Soil Environmental Stressors in the Genome of the Collembolan Orchesella cincta.</title>
        <authorList>
            <person name="Faddeeva-Vakhrusheva A."/>
            <person name="Derks M.F."/>
            <person name="Anvar S.Y."/>
            <person name="Agamennone V."/>
            <person name="Suring W."/>
            <person name="Smit S."/>
            <person name="van Straalen N.M."/>
            <person name="Roelofs D."/>
        </authorList>
    </citation>
    <scope>NUCLEOTIDE SEQUENCE [LARGE SCALE GENOMIC DNA]</scope>
    <source>
        <tissue evidence="13">Mixed pool</tissue>
    </source>
</reference>
<dbReference type="AlphaFoldDB" id="A0A1D2NGD8"/>
<dbReference type="OMA" id="ETESHYF"/>
<evidence type="ECO:0000256" key="3">
    <source>
        <dbReference type="ARBA" id="ARBA00022527"/>
    </source>
</evidence>
<dbReference type="PROSITE" id="PS00107">
    <property type="entry name" value="PROTEIN_KINASE_ATP"/>
    <property type="match status" value="1"/>
</dbReference>
<dbReference type="InterPro" id="IPR028375">
    <property type="entry name" value="KA1/Ssp2_C"/>
</dbReference>
<proteinExistence type="inferred from homology"/>
<evidence type="ECO:0000256" key="5">
    <source>
        <dbReference type="ARBA" id="ARBA00022741"/>
    </source>
</evidence>
<feature type="binding site" evidence="10">
    <location>
        <position position="42"/>
    </location>
    <ligand>
        <name>ATP</name>
        <dbReference type="ChEBI" id="CHEBI:30616"/>
    </ligand>
</feature>
<evidence type="ECO:0000256" key="8">
    <source>
        <dbReference type="ARBA" id="ARBA00047899"/>
    </source>
</evidence>
<dbReference type="InterPro" id="IPR008271">
    <property type="entry name" value="Ser/Thr_kinase_AS"/>
</dbReference>
<dbReference type="GO" id="GO:0004674">
    <property type="term" value="F:protein serine/threonine kinase activity"/>
    <property type="evidence" value="ECO:0007669"/>
    <property type="project" value="UniProtKB-KW"/>
</dbReference>
<feature type="domain" description="Protein kinase" evidence="11">
    <location>
        <begin position="13"/>
        <end position="265"/>
    </location>
</feature>
<dbReference type="Gene3D" id="3.30.310.80">
    <property type="entry name" value="Kinase associated domain 1, KA1"/>
    <property type="match status" value="1"/>
</dbReference>
<dbReference type="PANTHER" id="PTHR24346">
    <property type="entry name" value="MAP/MICROTUBULE AFFINITY-REGULATING KINASE"/>
    <property type="match status" value="1"/>
</dbReference>
<evidence type="ECO:0000259" key="12">
    <source>
        <dbReference type="PROSITE" id="PS50032"/>
    </source>
</evidence>
<protein>
    <recommendedName>
        <fullName evidence="2">non-specific serine/threonine protein kinase</fullName>
        <ecNumber evidence="2">2.7.11.1</ecNumber>
    </recommendedName>
</protein>
<keyword evidence="4" id="KW-0808">Transferase</keyword>
<comment type="catalytic activity">
    <reaction evidence="9">
        <text>L-seryl-[protein] + ATP = O-phospho-L-seryl-[protein] + ADP + H(+)</text>
        <dbReference type="Rhea" id="RHEA:17989"/>
        <dbReference type="Rhea" id="RHEA-COMP:9863"/>
        <dbReference type="Rhea" id="RHEA-COMP:11604"/>
        <dbReference type="ChEBI" id="CHEBI:15378"/>
        <dbReference type="ChEBI" id="CHEBI:29999"/>
        <dbReference type="ChEBI" id="CHEBI:30616"/>
        <dbReference type="ChEBI" id="CHEBI:83421"/>
        <dbReference type="ChEBI" id="CHEBI:456216"/>
        <dbReference type="EC" id="2.7.11.1"/>
    </reaction>
</comment>
<dbReference type="STRING" id="48709.A0A1D2NGD8"/>
<keyword evidence="6 13" id="KW-0418">Kinase</keyword>
<dbReference type="FunFam" id="1.10.510.10:FF:000271">
    <property type="entry name" value="Non-specific serine/threonine protein kinase"/>
    <property type="match status" value="1"/>
</dbReference>
<keyword evidence="14" id="KW-1185">Reference proteome</keyword>
<dbReference type="EMBL" id="LJIJ01000047">
    <property type="protein sequence ID" value="ODN04328.1"/>
    <property type="molecule type" value="Genomic_DNA"/>
</dbReference>
<evidence type="ECO:0000256" key="10">
    <source>
        <dbReference type="PROSITE-ProRule" id="PRU10141"/>
    </source>
</evidence>
<dbReference type="GO" id="GO:0106310">
    <property type="term" value="F:protein serine kinase activity"/>
    <property type="evidence" value="ECO:0007669"/>
    <property type="project" value="RHEA"/>
</dbReference>
<evidence type="ECO:0000256" key="2">
    <source>
        <dbReference type="ARBA" id="ARBA00012513"/>
    </source>
</evidence>
<dbReference type="SMART" id="SM00220">
    <property type="entry name" value="S_TKc"/>
    <property type="match status" value="1"/>
</dbReference>
<dbReference type="GO" id="GO:0035556">
    <property type="term" value="P:intracellular signal transduction"/>
    <property type="evidence" value="ECO:0007669"/>
    <property type="project" value="TreeGrafter"/>
</dbReference>
<dbReference type="Pfam" id="PF00069">
    <property type="entry name" value="Pkinase"/>
    <property type="match status" value="1"/>
</dbReference>
<dbReference type="Pfam" id="PF02149">
    <property type="entry name" value="KA1"/>
    <property type="match status" value="1"/>
</dbReference>
<dbReference type="GO" id="GO:0005737">
    <property type="term" value="C:cytoplasm"/>
    <property type="evidence" value="ECO:0007669"/>
    <property type="project" value="TreeGrafter"/>
</dbReference>
<evidence type="ECO:0000256" key="9">
    <source>
        <dbReference type="ARBA" id="ARBA00048679"/>
    </source>
</evidence>
<dbReference type="Proteomes" id="UP000094527">
    <property type="component" value="Unassembled WGS sequence"/>
</dbReference>
<evidence type="ECO:0000259" key="11">
    <source>
        <dbReference type="PROSITE" id="PS50011"/>
    </source>
</evidence>
<dbReference type="OrthoDB" id="193931at2759"/>
<evidence type="ECO:0000256" key="1">
    <source>
        <dbReference type="ARBA" id="ARBA00006234"/>
    </source>
</evidence>
<dbReference type="GO" id="GO:0005524">
    <property type="term" value="F:ATP binding"/>
    <property type="evidence" value="ECO:0007669"/>
    <property type="project" value="UniProtKB-UniRule"/>
</dbReference>
<name>A0A1D2NGD8_ORCCI</name>
<feature type="domain" description="KA1" evidence="12">
    <location>
        <begin position="556"/>
        <end position="605"/>
    </location>
</feature>
<evidence type="ECO:0000256" key="6">
    <source>
        <dbReference type="ARBA" id="ARBA00022777"/>
    </source>
</evidence>
<dbReference type="InterPro" id="IPR001772">
    <property type="entry name" value="KA1_dom"/>
</dbReference>
<comment type="caution">
    <text evidence="13">The sequence shown here is derived from an EMBL/GenBank/DDBJ whole genome shotgun (WGS) entry which is preliminary data.</text>
</comment>
<dbReference type="InterPro" id="IPR017441">
    <property type="entry name" value="Protein_kinase_ATP_BS"/>
</dbReference>
<comment type="catalytic activity">
    <reaction evidence="8">
        <text>L-threonyl-[protein] + ATP = O-phospho-L-threonyl-[protein] + ADP + H(+)</text>
        <dbReference type="Rhea" id="RHEA:46608"/>
        <dbReference type="Rhea" id="RHEA-COMP:11060"/>
        <dbReference type="Rhea" id="RHEA-COMP:11605"/>
        <dbReference type="ChEBI" id="CHEBI:15378"/>
        <dbReference type="ChEBI" id="CHEBI:30013"/>
        <dbReference type="ChEBI" id="CHEBI:30616"/>
        <dbReference type="ChEBI" id="CHEBI:61977"/>
        <dbReference type="ChEBI" id="CHEBI:456216"/>
        <dbReference type="EC" id="2.7.11.1"/>
    </reaction>
</comment>
<evidence type="ECO:0000313" key="13">
    <source>
        <dbReference type="EMBL" id="ODN04328.1"/>
    </source>
</evidence>
<dbReference type="InterPro" id="IPR000719">
    <property type="entry name" value="Prot_kinase_dom"/>
</dbReference>
<evidence type="ECO:0000256" key="7">
    <source>
        <dbReference type="ARBA" id="ARBA00022840"/>
    </source>
</evidence>
<comment type="similarity">
    <text evidence="1">Belongs to the protein kinase superfamily. CAMK Ser/Thr protein kinase family. SNF1 subfamily.</text>
</comment>
<dbReference type="InterPro" id="IPR011009">
    <property type="entry name" value="Kinase-like_dom_sf"/>
</dbReference>
<dbReference type="Gene3D" id="1.10.510.10">
    <property type="entry name" value="Transferase(Phosphotransferase) domain 1"/>
    <property type="match status" value="1"/>
</dbReference>
<dbReference type="SUPFAM" id="SSF56112">
    <property type="entry name" value="Protein kinase-like (PK-like)"/>
    <property type="match status" value="1"/>
</dbReference>
<keyword evidence="5 10" id="KW-0547">Nucleotide-binding</keyword>
<organism evidence="13 14">
    <name type="scientific">Orchesella cincta</name>
    <name type="common">Springtail</name>
    <name type="synonym">Podura cincta</name>
    <dbReference type="NCBI Taxonomy" id="48709"/>
    <lineage>
        <taxon>Eukaryota</taxon>
        <taxon>Metazoa</taxon>
        <taxon>Ecdysozoa</taxon>
        <taxon>Arthropoda</taxon>
        <taxon>Hexapoda</taxon>
        <taxon>Collembola</taxon>
        <taxon>Entomobryomorpha</taxon>
        <taxon>Entomobryoidea</taxon>
        <taxon>Orchesellidae</taxon>
        <taxon>Orchesellinae</taxon>
        <taxon>Orchesella</taxon>
    </lineage>
</organism>
<keyword evidence="3" id="KW-0723">Serine/threonine-protein kinase</keyword>
<evidence type="ECO:0000313" key="14">
    <source>
        <dbReference type="Proteomes" id="UP000094527"/>
    </source>
</evidence>
<dbReference type="PROSITE" id="PS50032">
    <property type="entry name" value="KA1"/>
    <property type="match status" value="1"/>
</dbReference>
<dbReference type="SUPFAM" id="SSF103243">
    <property type="entry name" value="KA1-like"/>
    <property type="match status" value="1"/>
</dbReference>
<dbReference type="EC" id="2.7.11.1" evidence="2"/>